<keyword evidence="2" id="KW-0808">Transferase</keyword>
<keyword evidence="3" id="KW-1185">Reference proteome</keyword>
<organism evidence="2 3">
    <name type="scientific">Elioraea tepida</name>
    <dbReference type="NCBI Taxonomy" id="2843330"/>
    <lineage>
        <taxon>Bacteria</taxon>
        <taxon>Pseudomonadati</taxon>
        <taxon>Pseudomonadota</taxon>
        <taxon>Alphaproteobacteria</taxon>
        <taxon>Acetobacterales</taxon>
        <taxon>Elioraeaceae</taxon>
        <taxon>Elioraea</taxon>
    </lineage>
</organism>
<dbReference type="AlphaFoldDB" id="A0A975TZW8"/>
<accession>A0A975TZW8</accession>
<gene>
    <name evidence="2" type="ORF">KO353_10470</name>
</gene>
<name>A0A975TZW8_9PROT</name>
<evidence type="ECO:0000259" key="1">
    <source>
        <dbReference type="Pfam" id="PF08241"/>
    </source>
</evidence>
<dbReference type="GO" id="GO:0008757">
    <property type="term" value="F:S-adenosylmethionine-dependent methyltransferase activity"/>
    <property type="evidence" value="ECO:0007669"/>
    <property type="project" value="InterPro"/>
</dbReference>
<dbReference type="RefSeq" id="WP_218284631.1">
    <property type="nucleotide sequence ID" value="NZ_CP076448.1"/>
</dbReference>
<keyword evidence="2" id="KW-0489">Methyltransferase</keyword>
<dbReference type="EMBL" id="CP076448">
    <property type="protein sequence ID" value="QXM23731.1"/>
    <property type="molecule type" value="Genomic_DNA"/>
</dbReference>
<dbReference type="GO" id="GO:0032259">
    <property type="term" value="P:methylation"/>
    <property type="evidence" value="ECO:0007669"/>
    <property type="project" value="UniProtKB-KW"/>
</dbReference>
<reference evidence="2" key="1">
    <citation type="submission" date="2021-06" db="EMBL/GenBank/DDBJ databases">
        <title>Elioraea tepida, sp. nov., a moderately thermophilic aerobic anoxygenic phototrophic bacterium isolated from an alkaline siliceous hot spring mat community in Yellowstone National Park, WY, USA.</title>
        <authorList>
            <person name="Saini M.K."/>
            <person name="Yoshida S."/>
            <person name="Sebastian A."/>
            <person name="Hirose S."/>
            <person name="Hara E."/>
            <person name="Tamaki H."/>
            <person name="Soulier N.T."/>
            <person name="Albert I."/>
            <person name="Hanada S."/>
            <person name="Bryant D.A."/>
            <person name="Tank M."/>
        </authorList>
    </citation>
    <scope>NUCLEOTIDE SEQUENCE</scope>
    <source>
        <strain evidence="2">MS-P2</strain>
    </source>
</reference>
<sequence length="238" mass="26312">MLGHEVEELRRFYGGPLGHVAARTLRARLASLWPIVPGTALLGLGYPMPYLSLWREAGDRTVGCAYASMGAIRWPRRRAGLVTVAEEDRLPFPDLAFDRVLMVHALEHAENARRALREAWRVLKDDGRLMVVAPSRTGWWAYSEATPFGHGRPYSQGQLERLLVASMFRVVRREAALYCPPLGWGWLLRGAGAWERAGRRVAPRLGGVVLIEAAKDLYAAVPAGEAVPARRVVVAAEG</sequence>
<feature type="domain" description="Methyltransferase type 11" evidence="1">
    <location>
        <begin position="75"/>
        <end position="130"/>
    </location>
</feature>
<protein>
    <submittedName>
        <fullName evidence="2">Class I SAM-dependent methyltransferase</fullName>
    </submittedName>
</protein>
<dbReference type="InterPro" id="IPR013216">
    <property type="entry name" value="Methyltransf_11"/>
</dbReference>
<dbReference type="Proteomes" id="UP000694001">
    <property type="component" value="Chromosome"/>
</dbReference>
<proteinExistence type="predicted"/>
<evidence type="ECO:0000313" key="2">
    <source>
        <dbReference type="EMBL" id="QXM23731.1"/>
    </source>
</evidence>
<dbReference type="KEGG" id="elio:KO353_10470"/>
<dbReference type="CDD" id="cd02440">
    <property type="entry name" value="AdoMet_MTases"/>
    <property type="match status" value="1"/>
</dbReference>
<dbReference type="Pfam" id="PF08241">
    <property type="entry name" value="Methyltransf_11"/>
    <property type="match status" value="1"/>
</dbReference>
<evidence type="ECO:0000313" key="3">
    <source>
        <dbReference type="Proteomes" id="UP000694001"/>
    </source>
</evidence>